<evidence type="ECO:0000256" key="1">
    <source>
        <dbReference type="SAM" id="SignalP"/>
    </source>
</evidence>
<sequence>MIRSIVLALLLLSQLISVGRCLRAVDSNTRVNSNQTSRHRPGRSLTFPESSMILLIFGLGTPLQLDRESVIVGVFTKMQYALPSNATDFTEPGVYYSRAAGRSRWSIYKMFEKVTAMYGFGGKECLLRAICEVARVPFDVHHGLLGQLVHTFLR</sequence>
<name>A0A3L8DQE0_OOCBI</name>
<evidence type="ECO:0008006" key="3">
    <source>
        <dbReference type="Google" id="ProtNLM"/>
    </source>
</evidence>
<dbReference type="EMBL" id="QOIP01000006">
    <property type="protein sequence ID" value="RLU22129.1"/>
    <property type="molecule type" value="Genomic_DNA"/>
</dbReference>
<comment type="caution">
    <text evidence="2">The sequence shown here is derived from an EMBL/GenBank/DDBJ whole genome shotgun (WGS) entry which is preliminary data.</text>
</comment>
<gene>
    <name evidence="2" type="ORF">DMN91_006509</name>
</gene>
<keyword evidence="1" id="KW-0732">Signal</keyword>
<protein>
    <recommendedName>
        <fullName evidence="3">Secreted protein</fullName>
    </recommendedName>
</protein>
<proteinExistence type="predicted"/>
<dbReference type="AlphaFoldDB" id="A0A3L8DQE0"/>
<dbReference type="PANTHER" id="PTHR21398:SF21">
    <property type="entry name" value="AGAP004005-PA"/>
    <property type="match status" value="1"/>
</dbReference>
<dbReference type="InterPro" id="IPR006631">
    <property type="entry name" value="DM4_12"/>
</dbReference>
<dbReference type="PANTHER" id="PTHR21398">
    <property type="entry name" value="AGAP007094-PA"/>
    <property type="match status" value="1"/>
</dbReference>
<accession>A0A3L8DQE0</accession>
<reference evidence="2" key="2">
    <citation type="submission" date="2018-07" db="EMBL/GenBank/DDBJ databases">
        <authorList>
            <person name="Mckenzie S.K."/>
            <person name="Kronauer D.J.C."/>
        </authorList>
    </citation>
    <scope>NUCLEOTIDE SEQUENCE</scope>
    <source>
        <strain evidence="2">Clonal line C1</strain>
    </source>
</reference>
<dbReference type="Pfam" id="PF07841">
    <property type="entry name" value="DM4_12"/>
    <property type="match status" value="1"/>
</dbReference>
<dbReference type="OrthoDB" id="8186940at2759"/>
<organism evidence="2">
    <name type="scientific">Ooceraea biroi</name>
    <name type="common">Clonal raider ant</name>
    <name type="synonym">Cerapachys biroi</name>
    <dbReference type="NCBI Taxonomy" id="2015173"/>
    <lineage>
        <taxon>Eukaryota</taxon>
        <taxon>Metazoa</taxon>
        <taxon>Ecdysozoa</taxon>
        <taxon>Arthropoda</taxon>
        <taxon>Hexapoda</taxon>
        <taxon>Insecta</taxon>
        <taxon>Pterygota</taxon>
        <taxon>Neoptera</taxon>
        <taxon>Endopterygota</taxon>
        <taxon>Hymenoptera</taxon>
        <taxon>Apocrita</taxon>
        <taxon>Aculeata</taxon>
        <taxon>Formicoidea</taxon>
        <taxon>Formicidae</taxon>
        <taxon>Dorylinae</taxon>
        <taxon>Ooceraea</taxon>
    </lineage>
</organism>
<reference evidence="2" key="1">
    <citation type="journal article" date="2018" name="Genome Res.">
        <title>The genomic architecture and molecular evolution of ant odorant receptors.</title>
        <authorList>
            <person name="McKenzie S.K."/>
            <person name="Kronauer D.J.C."/>
        </authorList>
    </citation>
    <scope>NUCLEOTIDE SEQUENCE [LARGE SCALE GENOMIC DNA]</scope>
    <source>
        <strain evidence="2">Clonal line C1</strain>
    </source>
</reference>
<feature type="chain" id="PRO_5018118918" description="Secreted protein" evidence="1">
    <location>
        <begin position="22"/>
        <end position="154"/>
    </location>
</feature>
<feature type="signal peptide" evidence="1">
    <location>
        <begin position="1"/>
        <end position="21"/>
    </location>
</feature>
<evidence type="ECO:0000313" key="2">
    <source>
        <dbReference type="EMBL" id="RLU22129.1"/>
    </source>
</evidence>
<dbReference type="Proteomes" id="UP000279307">
    <property type="component" value="Chromosome 6"/>
</dbReference>